<evidence type="ECO:0000313" key="3">
    <source>
        <dbReference type="EMBL" id="VDI02821.1"/>
    </source>
</evidence>
<gene>
    <name evidence="3" type="ORF">MGAL_10B011347</name>
</gene>
<feature type="region of interest" description="Disordered" evidence="2">
    <location>
        <begin position="1"/>
        <end position="47"/>
    </location>
</feature>
<dbReference type="InterPro" id="IPR024280">
    <property type="entry name" value="FAM167"/>
</dbReference>
<dbReference type="PANTHER" id="PTHR32289:SF1">
    <property type="entry name" value="PROTEIN FAM167A-LIKE"/>
    <property type="match status" value="1"/>
</dbReference>
<dbReference type="Proteomes" id="UP000596742">
    <property type="component" value="Unassembled WGS sequence"/>
</dbReference>
<comment type="caution">
    <text evidence="3">The sequence shown here is derived from an EMBL/GenBank/DDBJ whole genome shotgun (WGS) entry which is preliminary data.</text>
</comment>
<dbReference type="OrthoDB" id="5965452at2759"/>
<dbReference type="PANTHER" id="PTHR32289">
    <property type="entry name" value="PROTEIN FAM167A"/>
    <property type="match status" value="1"/>
</dbReference>
<comment type="similarity">
    <text evidence="1">Belongs to the FAM167 (SEC) family.</text>
</comment>
<dbReference type="EMBL" id="UYJE01001522">
    <property type="protein sequence ID" value="VDI02821.1"/>
    <property type="molecule type" value="Genomic_DNA"/>
</dbReference>
<evidence type="ECO:0000313" key="4">
    <source>
        <dbReference type="Proteomes" id="UP000596742"/>
    </source>
</evidence>
<protein>
    <submittedName>
        <fullName evidence="3">Uncharacterized protein</fullName>
    </submittedName>
</protein>
<dbReference type="AlphaFoldDB" id="A0A8B6CBL0"/>
<dbReference type="Pfam" id="PF11652">
    <property type="entry name" value="FAM167"/>
    <property type="match status" value="1"/>
</dbReference>
<keyword evidence="4" id="KW-1185">Reference proteome</keyword>
<evidence type="ECO:0000256" key="1">
    <source>
        <dbReference type="ARBA" id="ARBA00005489"/>
    </source>
</evidence>
<reference evidence="3" key="1">
    <citation type="submission" date="2018-11" db="EMBL/GenBank/DDBJ databases">
        <authorList>
            <person name="Alioto T."/>
            <person name="Alioto T."/>
        </authorList>
    </citation>
    <scope>NUCLEOTIDE SEQUENCE</scope>
</reference>
<accession>A0A8B6CBL0</accession>
<proteinExistence type="inferred from homology"/>
<name>A0A8B6CBL0_MYTGA</name>
<sequence length="308" mass="35197">MKDLMKRRSTLPKIEEDLTFSNLENENDDDDIDTNSADDKHSRAGNSNEGIAEVLLESVQTKCSDHIKNDSPDIAEIKFNSNNCNCGSNAVNFNKCSKENGHCTHTCTHFNTDGTLAFENNKNYSVINSFDNVSCTSFNNRFCASDDETDNSDVRTSDLEVLKAKTAQLKLKTRRPSYVAWKQQFTCGRISLTNSSVYARDNDPLTEDAANRIDSSLEWIRKELVEMRLEDQSLAKKFLKLRSDIHKLKLKWSCKEHEDMIEDTQDDIEDVQALQMICDRPLEPLRSEHLRKFGVTKMNIASRRFSTC</sequence>
<organism evidence="3 4">
    <name type="scientific">Mytilus galloprovincialis</name>
    <name type="common">Mediterranean mussel</name>
    <dbReference type="NCBI Taxonomy" id="29158"/>
    <lineage>
        <taxon>Eukaryota</taxon>
        <taxon>Metazoa</taxon>
        <taxon>Spiralia</taxon>
        <taxon>Lophotrochozoa</taxon>
        <taxon>Mollusca</taxon>
        <taxon>Bivalvia</taxon>
        <taxon>Autobranchia</taxon>
        <taxon>Pteriomorphia</taxon>
        <taxon>Mytilida</taxon>
        <taxon>Mytiloidea</taxon>
        <taxon>Mytilidae</taxon>
        <taxon>Mytilinae</taxon>
        <taxon>Mytilus</taxon>
    </lineage>
</organism>
<evidence type="ECO:0000256" key="2">
    <source>
        <dbReference type="SAM" id="MobiDB-lite"/>
    </source>
</evidence>
<dbReference type="InterPro" id="IPR051771">
    <property type="entry name" value="FAM167_domain"/>
</dbReference>